<reference evidence="5" key="1">
    <citation type="submission" date="2017-02" db="UniProtKB">
        <authorList>
            <consortium name="WormBaseParasite"/>
        </authorList>
    </citation>
    <scope>IDENTIFICATION</scope>
</reference>
<dbReference type="GO" id="GO:0003714">
    <property type="term" value="F:transcription corepressor activity"/>
    <property type="evidence" value="ECO:0007669"/>
    <property type="project" value="TreeGrafter"/>
</dbReference>
<evidence type="ECO:0000259" key="3">
    <source>
        <dbReference type="SMART" id="SM00099"/>
    </source>
</evidence>
<comment type="similarity">
    <text evidence="1">Belongs to the BTG family.</text>
</comment>
<keyword evidence="4" id="KW-1185">Reference proteome</keyword>
<dbReference type="PANTHER" id="PTHR17537:SF5">
    <property type="entry name" value="TRANSDUCER OF ERBB2, ISOFORM A"/>
    <property type="match status" value="1"/>
</dbReference>
<dbReference type="SMART" id="SM00099">
    <property type="entry name" value="btg1"/>
    <property type="match status" value="1"/>
</dbReference>
<dbReference type="InterPro" id="IPR015676">
    <property type="entry name" value="Tob1/2"/>
</dbReference>
<dbReference type="Proteomes" id="UP000050640">
    <property type="component" value="Unplaced"/>
</dbReference>
<accession>A0A0R3S5V1</accession>
<dbReference type="AlphaFoldDB" id="A0A0R3S5V1"/>
<feature type="domain" description="Anti-proliferative protein" evidence="3">
    <location>
        <begin position="1"/>
        <end position="108"/>
    </location>
</feature>
<dbReference type="InterPro" id="IPR036054">
    <property type="entry name" value="BTG-like_sf"/>
</dbReference>
<sequence length="161" mass="18671">MYTEIKELVNFLAVYMYFRIPRWQINLFMERFANHLAARFHRNWRINNPGHAANERFIAIKTRDGLDEMFYVVAASVSIDLNELYACFPPSIFVYCNPGEVICRILEYSLAIIIWQGDVNADNSYIATPTGAAKYYNENTFNLENTALSAYRTKTSSDKLI</sequence>
<dbReference type="GO" id="GO:0005737">
    <property type="term" value="C:cytoplasm"/>
    <property type="evidence" value="ECO:0007669"/>
    <property type="project" value="TreeGrafter"/>
</dbReference>
<dbReference type="PANTHER" id="PTHR17537">
    <property type="entry name" value="TRANSDUCER OF ERBB2 TOB"/>
    <property type="match status" value="1"/>
</dbReference>
<evidence type="ECO:0000313" key="4">
    <source>
        <dbReference type="Proteomes" id="UP000050640"/>
    </source>
</evidence>
<organism evidence="4 5">
    <name type="scientific">Elaeophora elaphi</name>
    <dbReference type="NCBI Taxonomy" id="1147741"/>
    <lineage>
        <taxon>Eukaryota</taxon>
        <taxon>Metazoa</taxon>
        <taxon>Ecdysozoa</taxon>
        <taxon>Nematoda</taxon>
        <taxon>Chromadorea</taxon>
        <taxon>Rhabditida</taxon>
        <taxon>Spirurina</taxon>
        <taxon>Spiruromorpha</taxon>
        <taxon>Filarioidea</taxon>
        <taxon>Onchocercidae</taxon>
        <taxon>Elaeophora</taxon>
    </lineage>
</organism>
<dbReference type="InterPro" id="IPR002087">
    <property type="entry name" value="Anti_prolifrtn"/>
</dbReference>
<protein>
    <submittedName>
        <fullName evidence="5">Anti_prolifrtn domain-containing protein</fullName>
    </submittedName>
</protein>
<evidence type="ECO:0000256" key="1">
    <source>
        <dbReference type="ARBA" id="ARBA00007989"/>
    </source>
</evidence>
<dbReference type="SUPFAM" id="SSF160696">
    <property type="entry name" value="BTG domain-like"/>
    <property type="match status" value="1"/>
</dbReference>
<dbReference type="GO" id="GO:0005634">
    <property type="term" value="C:nucleus"/>
    <property type="evidence" value="ECO:0007669"/>
    <property type="project" value="TreeGrafter"/>
</dbReference>
<evidence type="ECO:0000313" key="5">
    <source>
        <dbReference type="WBParaSite" id="EEL_0001017001-mRNA-1"/>
    </source>
</evidence>
<proteinExistence type="inferred from homology"/>
<dbReference type="WBParaSite" id="EEL_0001017001-mRNA-1">
    <property type="protein sequence ID" value="EEL_0001017001-mRNA-1"/>
    <property type="gene ID" value="EEL_0001017001"/>
</dbReference>
<name>A0A0R3S5V1_9BILA</name>
<dbReference type="Gene3D" id="3.90.640.90">
    <property type="entry name" value="Anti-proliferative protein, N-terminal domain"/>
    <property type="match status" value="1"/>
</dbReference>
<dbReference type="Pfam" id="PF07742">
    <property type="entry name" value="BTG"/>
    <property type="match status" value="1"/>
</dbReference>
<dbReference type="STRING" id="1147741.A0A0R3S5V1"/>
<keyword evidence="2" id="KW-0597">Phosphoprotein</keyword>
<evidence type="ECO:0000256" key="2">
    <source>
        <dbReference type="ARBA" id="ARBA00022553"/>
    </source>
</evidence>